<accession>A0A0R3LNF2</accession>
<dbReference type="InterPro" id="IPR023631">
    <property type="entry name" value="Amidase_dom"/>
</dbReference>
<proteinExistence type="inferred from homology"/>
<dbReference type="PANTHER" id="PTHR11895">
    <property type="entry name" value="TRANSAMIDASE"/>
    <property type="match status" value="1"/>
</dbReference>
<comment type="caution">
    <text evidence="3">The sequence shown here is derived from an EMBL/GenBank/DDBJ whole genome shotgun (WGS) entry which is preliminary data.</text>
</comment>
<keyword evidence="4" id="KW-1185">Reference proteome</keyword>
<reference evidence="3 4" key="1">
    <citation type="submission" date="2014-03" db="EMBL/GenBank/DDBJ databases">
        <title>Bradyrhizobium valentinum sp. nov., isolated from effective nodules of Lupinus mariae-josephae, a lupine endemic of basic-lime soils in Eastern Spain.</title>
        <authorList>
            <person name="Duran D."/>
            <person name="Rey L."/>
            <person name="Navarro A."/>
            <person name="Busquets A."/>
            <person name="Imperial J."/>
            <person name="Ruiz-Argueso T."/>
        </authorList>
    </citation>
    <scope>NUCLEOTIDE SEQUENCE [LARGE SCALE GENOMIC DNA]</scope>
    <source>
        <strain evidence="3 4">LmjM3</strain>
    </source>
</reference>
<dbReference type="STRING" id="1518501.CQ10_05730"/>
<dbReference type="GO" id="GO:0003824">
    <property type="term" value="F:catalytic activity"/>
    <property type="evidence" value="ECO:0007669"/>
    <property type="project" value="InterPro"/>
</dbReference>
<feature type="domain" description="Amidase" evidence="2">
    <location>
        <begin position="38"/>
        <end position="463"/>
    </location>
</feature>
<evidence type="ECO:0000256" key="1">
    <source>
        <dbReference type="ARBA" id="ARBA00009199"/>
    </source>
</evidence>
<dbReference type="EMBL" id="LLXX01000067">
    <property type="protein sequence ID" value="KRR09236.1"/>
    <property type="molecule type" value="Genomic_DNA"/>
</dbReference>
<sequence length="485" mass="50326">MKAGRVRADGAIEANELARLAAVELLEGYRTRRFTPRDVIEDVISALELTNAACNVVVTPAYEQARAAADRATVAWSSGQPQGKLTGVPVSIKDLVYVAGLPALGGAPANKDLVPNVDAAVVSALKSAGAIVTCKTTTCESGYKLTADSPVSGVTRNPWNRDRTSGGSSGGAAASIAAGCGPLAIGTDGVGSIRVPSAFCGVVGIKPTFGLVPRSPGFSPPSWASLAHTGPIARTVADAALLLEAVAIHDLRDAASLPVPARSFDATPAKLDGIRIGSSADFGYAAVAPDIRTAFRSAVETLGSLGARIVPDCVQFEPDMLERILKPIAYTEQAAAVAARGANALMASDSDYRDVVAKGASYSGIEYVEAGYRRNSLRMSFLEIFGKVDAIVTPTVAVTAFPAGALGVDEIDGVTVDRHLGWSPFSWPINLTGLPAATIPCGFDADGLPIGLQIIAPWLDEGLIVRIAAAFECARPWSRFRPRMS</sequence>
<dbReference type="Proteomes" id="UP000051913">
    <property type="component" value="Unassembled WGS sequence"/>
</dbReference>
<name>A0A0R3LNF2_9BRAD</name>
<evidence type="ECO:0000313" key="4">
    <source>
        <dbReference type="Proteomes" id="UP000051913"/>
    </source>
</evidence>
<dbReference type="InterPro" id="IPR000120">
    <property type="entry name" value="Amidase"/>
</dbReference>
<evidence type="ECO:0000313" key="3">
    <source>
        <dbReference type="EMBL" id="KRR09236.1"/>
    </source>
</evidence>
<protein>
    <submittedName>
        <fullName evidence="3">Amidase</fullName>
    </submittedName>
</protein>
<dbReference type="InterPro" id="IPR036928">
    <property type="entry name" value="AS_sf"/>
</dbReference>
<dbReference type="PANTHER" id="PTHR11895:SF7">
    <property type="entry name" value="GLUTAMYL-TRNA(GLN) AMIDOTRANSFERASE SUBUNIT A, MITOCHONDRIAL"/>
    <property type="match status" value="1"/>
</dbReference>
<dbReference type="AlphaFoldDB" id="A0A0R3LNF2"/>
<comment type="similarity">
    <text evidence="1">Belongs to the amidase family.</text>
</comment>
<dbReference type="Gene3D" id="3.90.1300.10">
    <property type="entry name" value="Amidase signature (AS) domain"/>
    <property type="match status" value="1"/>
</dbReference>
<organism evidence="3 4">
    <name type="scientific">Bradyrhizobium valentinum</name>
    <dbReference type="NCBI Taxonomy" id="1518501"/>
    <lineage>
        <taxon>Bacteria</taxon>
        <taxon>Pseudomonadati</taxon>
        <taxon>Pseudomonadota</taxon>
        <taxon>Alphaproteobacteria</taxon>
        <taxon>Hyphomicrobiales</taxon>
        <taxon>Nitrobacteraceae</taxon>
        <taxon>Bradyrhizobium</taxon>
    </lineage>
</organism>
<dbReference type="RefSeq" id="WP_057850374.1">
    <property type="nucleotide sequence ID" value="NZ_LLXX01000067.1"/>
</dbReference>
<dbReference type="SUPFAM" id="SSF75304">
    <property type="entry name" value="Amidase signature (AS) enzymes"/>
    <property type="match status" value="1"/>
</dbReference>
<evidence type="ECO:0000259" key="2">
    <source>
        <dbReference type="Pfam" id="PF01425"/>
    </source>
</evidence>
<dbReference type="Pfam" id="PF01425">
    <property type="entry name" value="Amidase"/>
    <property type="match status" value="1"/>
</dbReference>
<gene>
    <name evidence="3" type="ORF">CP49_09690</name>
</gene>